<name>A0ACB1AYS9_MELEN</name>
<gene>
    <name evidence="1" type="ORF">MENTE1834_LOCUS44923</name>
</gene>
<accession>A0ACB1AYS9</accession>
<sequence>MASIVFHIRLFIIHLVCIFGECLENDVQKRIPLLFYELLPHENIFLKRRQFAVNNFVLIFYYLLF</sequence>
<proteinExistence type="predicted"/>
<reference evidence="1" key="1">
    <citation type="submission" date="2023-11" db="EMBL/GenBank/DDBJ databases">
        <authorList>
            <person name="Poullet M."/>
        </authorList>
    </citation>
    <scope>NUCLEOTIDE SEQUENCE</scope>
    <source>
        <strain evidence="1">E1834</strain>
    </source>
</reference>
<comment type="caution">
    <text evidence="1">The sequence shown here is derived from an EMBL/GenBank/DDBJ whole genome shotgun (WGS) entry which is preliminary data.</text>
</comment>
<dbReference type="Proteomes" id="UP001497535">
    <property type="component" value="Unassembled WGS sequence"/>
</dbReference>
<dbReference type="EMBL" id="CAVMJV010000144">
    <property type="protein sequence ID" value="CAK5112554.1"/>
    <property type="molecule type" value="Genomic_DNA"/>
</dbReference>
<evidence type="ECO:0000313" key="2">
    <source>
        <dbReference type="Proteomes" id="UP001497535"/>
    </source>
</evidence>
<keyword evidence="2" id="KW-1185">Reference proteome</keyword>
<evidence type="ECO:0000313" key="1">
    <source>
        <dbReference type="EMBL" id="CAK5112554.1"/>
    </source>
</evidence>
<organism evidence="1 2">
    <name type="scientific">Meloidogyne enterolobii</name>
    <name type="common">Root-knot nematode worm</name>
    <name type="synonym">Meloidogyne mayaguensis</name>
    <dbReference type="NCBI Taxonomy" id="390850"/>
    <lineage>
        <taxon>Eukaryota</taxon>
        <taxon>Metazoa</taxon>
        <taxon>Ecdysozoa</taxon>
        <taxon>Nematoda</taxon>
        <taxon>Chromadorea</taxon>
        <taxon>Rhabditida</taxon>
        <taxon>Tylenchina</taxon>
        <taxon>Tylenchomorpha</taxon>
        <taxon>Tylenchoidea</taxon>
        <taxon>Meloidogynidae</taxon>
        <taxon>Meloidogyninae</taxon>
        <taxon>Meloidogyne</taxon>
    </lineage>
</organism>
<protein>
    <submittedName>
        <fullName evidence="1">Uncharacterized protein</fullName>
    </submittedName>
</protein>